<dbReference type="PANTHER" id="PTHR11614">
    <property type="entry name" value="PHOSPHOLIPASE-RELATED"/>
    <property type="match status" value="1"/>
</dbReference>
<dbReference type="GO" id="GO:0047372">
    <property type="term" value="F:monoacylglycerol lipase activity"/>
    <property type="evidence" value="ECO:0007669"/>
    <property type="project" value="UniProtKB-EC"/>
</dbReference>
<protein>
    <recommendedName>
        <fullName evidence="4">Monoacylglycerol lipase</fullName>
        <ecNumber evidence="3">3.1.1.23</ecNumber>
    </recommendedName>
</protein>
<evidence type="ECO:0000313" key="7">
    <source>
        <dbReference type="Proteomes" id="UP000245539"/>
    </source>
</evidence>
<evidence type="ECO:0000256" key="4">
    <source>
        <dbReference type="ARBA" id="ARBA00071261"/>
    </source>
</evidence>
<evidence type="ECO:0000259" key="5">
    <source>
        <dbReference type="Pfam" id="PF12146"/>
    </source>
</evidence>
<sequence>MKYTQSYMTDLKNNRIFQQCWLPDQEIKAVILLVHGLGEHSSRYSNLLDCLLPQNYAVYSWDHIGHGRSDGDRKFITHFSDFTQVITQYLTEIKQQHPDLPLYLFGHSMGGLIATHYLIDHQQEFAGTILSAPALKVIGGVPPLKRYGGKLMSAIFPKYGMSSIQGQYISRDPLVVELANNDPLVEKGKTSVRLLAELVDAMARVNKEAHHIRLPMLILQGTDDLIVDPAGADRLYQLISSEDKTLKIYNGLYHELINEPEKDEVLADITEWLNKQQDSEI</sequence>
<comment type="catalytic activity">
    <reaction evidence="1">
        <text>Hydrolyzes glycerol monoesters of long-chain fatty acids.</text>
        <dbReference type="EC" id="3.1.1.23"/>
    </reaction>
</comment>
<organism evidence="6 7">
    <name type="scientific">Leucothrix pacifica</name>
    <dbReference type="NCBI Taxonomy" id="1247513"/>
    <lineage>
        <taxon>Bacteria</taxon>
        <taxon>Pseudomonadati</taxon>
        <taxon>Pseudomonadota</taxon>
        <taxon>Gammaproteobacteria</taxon>
        <taxon>Thiotrichales</taxon>
        <taxon>Thiotrichaceae</taxon>
        <taxon>Leucothrix</taxon>
    </lineage>
</organism>
<dbReference type="RefSeq" id="WP_109839297.1">
    <property type="nucleotide sequence ID" value="NZ_QGKM01000076.1"/>
</dbReference>
<dbReference type="SUPFAM" id="SSF53474">
    <property type="entry name" value="alpha/beta-Hydrolases"/>
    <property type="match status" value="1"/>
</dbReference>
<dbReference type="OrthoDB" id="9806902at2"/>
<dbReference type="FunFam" id="3.40.50.1820:FF:000117">
    <property type="entry name" value="Monoglyceride lipase, putative"/>
    <property type="match status" value="1"/>
</dbReference>
<accession>A0A317C373</accession>
<gene>
    <name evidence="6" type="ORF">DKW60_19245</name>
</gene>
<dbReference type="Gene3D" id="3.40.50.1820">
    <property type="entry name" value="alpha/beta hydrolase"/>
    <property type="match status" value="1"/>
</dbReference>
<reference evidence="6 7" key="1">
    <citation type="submission" date="2018-05" db="EMBL/GenBank/DDBJ databases">
        <title>Leucothrix arctica sp. nov., isolated from Arctic seawater.</title>
        <authorList>
            <person name="Choi A."/>
            <person name="Baek K."/>
        </authorList>
    </citation>
    <scope>NUCLEOTIDE SEQUENCE [LARGE SCALE GENOMIC DNA]</scope>
    <source>
        <strain evidence="6 7">JCM 18388</strain>
    </source>
</reference>
<dbReference type="InterPro" id="IPR000073">
    <property type="entry name" value="AB_hydrolase_1"/>
</dbReference>
<dbReference type="PRINTS" id="PR00111">
    <property type="entry name" value="ABHYDROLASE"/>
</dbReference>
<proteinExistence type="inferred from homology"/>
<name>A0A317C373_9GAMM</name>
<evidence type="ECO:0000256" key="1">
    <source>
        <dbReference type="ARBA" id="ARBA00001613"/>
    </source>
</evidence>
<evidence type="ECO:0000256" key="2">
    <source>
        <dbReference type="ARBA" id="ARBA00008645"/>
    </source>
</evidence>
<evidence type="ECO:0000313" key="6">
    <source>
        <dbReference type="EMBL" id="PWQ92747.1"/>
    </source>
</evidence>
<comment type="caution">
    <text evidence="6">The sequence shown here is derived from an EMBL/GenBank/DDBJ whole genome shotgun (WGS) entry which is preliminary data.</text>
</comment>
<dbReference type="InterPro" id="IPR051044">
    <property type="entry name" value="MAG_DAG_Lipase"/>
</dbReference>
<dbReference type="AlphaFoldDB" id="A0A317C373"/>
<dbReference type="EC" id="3.1.1.23" evidence="3"/>
<feature type="domain" description="Serine aminopeptidase S33" evidence="5">
    <location>
        <begin position="26"/>
        <end position="261"/>
    </location>
</feature>
<evidence type="ECO:0000256" key="3">
    <source>
        <dbReference type="ARBA" id="ARBA00013254"/>
    </source>
</evidence>
<keyword evidence="7" id="KW-1185">Reference proteome</keyword>
<dbReference type="InterPro" id="IPR022742">
    <property type="entry name" value="Hydrolase_4"/>
</dbReference>
<dbReference type="InterPro" id="IPR029058">
    <property type="entry name" value="AB_hydrolase_fold"/>
</dbReference>
<keyword evidence="6" id="KW-0378">Hydrolase</keyword>
<comment type="similarity">
    <text evidence="2">Belongs to the AB hydrolase superfamily.</text>
</comment>
<dbReference type="EMBL" id="QGKM01000076">
    <property type="protein sequence ID" value="PWQ92747.1"/>
    <property type="molecule type" value="Genomic_DNA"/>
</dbReference>
<dbReference type="Pfam" id="PF12146">
    <property type="entry name" value="Hydrolase_4"/>
    <property type="match status" value="1"/>
</dbReference>
<dbReference type="Proteomes" id="UP000245539">
    <property type="component" value="Unassembled WGS sequence"/>
</dbReference>